<evidence type="ECO:0000256" key="1">
    <source>
        <dbReference type="SAM" id="MobiDB-lite"/>
    </source>
</evidence>
<reference evidence="2" key="1">
    <citation type="journal article" date="2020" name="Stud. Mycol.">
        <title>101 Dothideomycetes genomes: a test case for predicting lifestyles and emergence of pathogens.</title>
        <authorList>
            <person name="Haridas S."/>
            <person name="Albert R."/>
            <person name="Binder M."/>
            <person name="Bloem J."/>
            <person name="Labutti K."/>
            <person name="Salamov A."/>
            <person name="Andreopoulos B."/>
            <person name="Baker S."/>
            <person name="Barry K."/>
            <person name="Bills G."/>
            <person name="Bluhm B."/>
            <person name="Cannon C."/>
            <person name="Castanera R."/>
            <person name="Culley D."/>
            <person name="Daum C."/>
            <person name="Ezra D."/>
            <person name="Gonzalez J."/>
            <person name="Henrissat B."/>
            <person name="Kuo A."/>
            <person name="Liang C."/>
            <person name="Lipzen A."/>
            <person name="Lutzoni F."/>
            <person name="Magnuson J."/>
            <person name="Mondo S."/>
            <person name="Nolan M."/>
            <person name="Ohm R."/>
            <person name="Pangilinan J."/>
            <person name="Park H.-J."/>
            <person name="Ramirez L."/>
            <person name="Alfaro M."/>
            <person name="Sun H."/>
            <person name="Tritt A."/>
            <person name="Yoshinaga Y."/>
            <person name="Zwiers L.-H."/>
            <person name="Turgeon B."/>
            <person name="Goodwin S."/>
            <person name="Spatafora J."/>
            <person name="Crous P."/>
            <person name="Grigoriev I."/>
        </authorList>
    </citation>
    <scope>NUCLEOTIDE SEQUENCE</scope>
    <source>
        <strain evidence="2">CBS 207.26</strain>
    </source>
</reference>
<keyword evidence="3" id="KW-1185">Reference proteome</keyword>
<gene>
    <name evidence="2" type="ORF">K469DRAFT_80265</name>
</gene>
<feature type="compositionally biased region" description="Basic and acidic residues" evidence="1">
    <location>
        <begin position="90"/>
        <end position="103"/>
    </location>
</feature>
<organism evidence="2 3">
    <name type="scientific">Zopfia rhizophila CBS 207.26</name>
    <dbReference type="NCBI Taxonomy" id="1314779"/>
    <lineage>
        <taxon>Eukaryota</taxon>
        <taxon>Fungi</taxon>
        <taxon>Dikarya</taxon>
        <taxon>Ascomycota</taxon>
        <taxon>Pezizomycotina</taxon>
        <taxon>Dothideomycetes</taxon>
        <taxon>Dothideomycetes incertae sedis</taxon>
        <taxon>Zopfiaceae</taxon>
        <taxon>Zopfia</taxon>
    </lineage>
</organism>
<name>A0A6A6DB03_9PEZI</name>
<protein>
    <submittedName>
        <fullName evidence="2">Uncharacterized protein</fullName>
    </submittedName>
</protein>
<dbReference type="EMBL" id="ML994743">
    <property type="protein sequence ID" value="KAF2175150.1"/>
    <property type="molecule type" value="Genomic_DNA"/>
</dbReference>
<sequence>MRVRSVKPRTKRRLSWAASTSLAYRPRSIHALETMSAEELLLSSPGTRICDQRHLESAPALGSSTKPTSNLRSAVEPCTGWWGGASGRRRGPESQLVRRDESTRTPPTWSGKCPKLVINRI</sequence>
<dbReference type="AlphaFoldDB" id="A0A6A6DB03"/>
<accession>A0A6A6DB03</accession>
<evidence type="ECO:0000313" key="2">
    <source>
        <dbReference type="EMBL" id="KAF2175150.1"/>
    </source>
</evidence>
<feature type="region of interest" description="Disordered" evidence="1">
    <location>
        <begin position="82"/>
        <end position="111"/>
    </location>
</feature>
<proteinExistence type="predicted"/>
<dbReference type="Proteomes" id="UP000800200">
    <property type="component" value="Unassembled WGS sequence"/>
</dbReference>
<evidence type="ECO:0000313" key="3">
    <source>
        <dbReference type="Proteomes" id="UP000800200"/>
    </source>
</evidence>